<feature type="compositionally biased region" description="Low complexity" evidence="9">
    <location>
        <begin position="234"/>
        <end position="245"/>
    </location>
</feature>
<feature type="domain" description="Protein kinase" evidence="10">
    <location>
        <begin position="1"/>
        <end position="180"/>
    </location>
</feature>
<name>A0A672RDX6_SINGR</name>
<evidence type="ECO:0000259" key="10">
    <source>
        <dbReference type="PROSITE" id="PS50011"/>
    </source>
</evidence>
<evidence type="ECO:0000313" key="12">
    <source>
        <dbReference type="Proteomes" id="UP000472262"/>
    </source>
</evidence>
<protein>
    <submittedName>
        <fullName evidence="11">Erb-b2 receptor tyrosine kinase 4</fullName>
    </submittedName>
</protein>
<dbReference type="GO" id="GO:0030182">
    <property type="term" value="P:neuron differentiation"/>
    <property type="evidence" value="ECO:0007669"/>
    <property type="project" value="UniProtKB-ARBA"/>
</dbReference>
<reference evidence="11" key="2">
    <citation type="submission" date="2025-09" db="UniProtKB">
        <authorList>
            <consortium name="Ensembl"/>
        </authorList>
    </citation>
    <scope>IDENTIFICATION</scope>
</reference>
<evidence type="ECO:0000256" key="7">
    <source>
        <dbReference type="ARBA" id="ARBA00023137"/>
    </source>
</evidence>
<feature type="region of interest" description="Disordered" evidence="9">
    <location>
        <begin position="234"/>
        <end position="279"/>
    </location>
</feature>
<reference evidence="11" key="1">
    <citation type="submission" date="2025-08" db="UniProtKB">
        <authorList>
            <consortium name="Ensembl"/>
        </authorList>
    </citation>
    <scope>IDENTIFICATION</scope>
</reference>
<keyword evidence="7" id="KW-0829">Tyrosine-protein kinase</keyword>
<keyword evidence="4" id="KW-0418">Kinase</keyword>
<evidence type="ECO:0000256" key="1">
    <source>
        <dbReference type="ARBA" id="ARBA00004308"/>
    </source>
</evidence>
<dbReference type="InterPro" id="IPR050122">
    <property type="entry name" value="RTK"/>
</dbReference>
<gene>
    <name evidence="11" type="primary">LOC107556197</name>
</gene>
<dbReference type="GO" id="GO:0009925">
    <property type="term" value="C:basal plasma membrane"/>
    <property type="evidence" value="ECO:0007669"/>
    <property type="project" value="TreeGrafter"/>
</dbReference>
<dbReference type="GO" id="GO:0005154">
    <property type="term" value="F:epidermal growth factor receptor binding"/>
    <property type="evidence" value="ECO:0007669"/>
    <property type="project" value="TreeGrafter"/>
</dbReference>
<dbReference type="GO" id="GO:0043066">
    <property type="term" value="P:negative regulation of apoptotic process"/>
    <property type="evidence" value="ECO:0007669"/>
    <property type="project" value="TreeGrafter"/>
</dbReference>
<dbReference type="SUPFAM" id="SSF56112">
    <property type="entry name" value="Protein kinase-like (PK-like)"/>
    <property type="match status" value="1"/>
</dbReference>
<accession>A0A672RDX6</accession>
<dbReference type="InterPro" id="IPR008266">
    <property type="entry name" value="Tyr_kinase_AS"/>
</dbReference>
<dbReference type="SMART" id="SM00219">
    <property type="entry name" value="TyrKc"/>
    <property type="match status" value="1"/>
</dbReference>
<feature type="compositionally biased region" description="Polar residues" evidence="9">
    <location>
        <begin position="263"/>
        <end position="279"/>
    </location>
</feature>
<dbReference type="PANTHER" id="PTHR24416">
    <property type="entry name" value="TYROSINE-PROTEIN KINASE RECEPTOR"/>
    <property type="match status" value="1"/>
</dbReference>
<dbReference type="FunFam" id="1.10.510.10:FF:001512">
    <property type="entry name" value="Receptor tyrosine-protein kinase erbB-2"/>
    <property type="match status" value="1"/>
</dbReference>
<keyword evidence="3" id="KW-0547">Nucleotide-binding</keyword>
<dbReference type="GO" id="GO:0005524">
    <property type="term" value="F:ATP binding"/>
    <property type="evidence" value="ECO:0007669"/>
    <property type="project" value="UniProtKB-KW"/>
</dbReference>
<dbReference type="GO" id="GO:0004714">
    <property type="term" value="F:transmembrane receptor protein tyrosine kinase activity"/>
    <property type="evidence" value="ECO:0007669"/>
    <property type="project" value="TreeGrafter"/>
</dbReference>
<dbReference type="GO" id="GO:0050793">
    <property type="term" value="P:regulation of developmental process"/>
    <property type="evidence" value="ECO:0007669"/>
    <property type="project" value="UniProtKB-ARBA"/>
</dbReference>
<evidence type="ECO:0000256" key="8">
    <source>
        <dbReference type="ARBA" id="ARBA00023170"/>
    </source>
</evidence>
<keyword evidence="5" id="KW-0067">ATP-binding</keyword>
<dbReference type="InterPro" id="IPR000719">
    <property type="entry name" value="Prot_kinase_dom"/>
</dbReference>
<dbReference type="Ensembl" id="ENSSGRT00000092630.1">
    <property type="protein sequence ID" value="ENSSGRP00000087014.1"/>
    <property type="gene ID" value="ENSSGRG00000043722.1"/>
</dbReference>
<keyword evidence="6" id="KW-0472">Membrane</keyword>
<dbReference type="GO" id="GO:0012505">
    <property type="term" value="C:endomembrane system"/>
    <property type="evidence" value="ECO:0007669"/>
    <property type="project" value="UniProtKB-SubCell"/>
</dbReference>
<evidence type="ECO:0000256" key="9">
    <source>
        <dbReference type="SAM" id="MobiDB-lite"/>
    </source>
</evidence>
<keyword evidence="12" id="KW-1185">Reference proteome</keyword>
<sequence>MMYLEDRRLVHRDLAARNVLVKSSNHIKITDFGLARLLDADEKEYNADGGHALTCLHRVTIWELMTFGGKPYDGIPTREIPDLLEKGERLPQPPICTIDVYMVMVKCWMIDADSRPRFKELAAEFSRMARDPQRYLVIQGDDRMKLPSPNDSKFFQSLLDEEELEDLMDAEEYLVPQAYSIPPLAYTTRSRMDPNRNQFAYQDGSFGMEEMMATIPRVVAVSAVSPGCSAQKQSMAQQGASGSSEAFEDSRCNGTLRKKVSPRASTGEDSSGQRYSSDPTVILCERGARAETDQDSYMSAMQDKKPSDYLNPVEENPFVTHRRNGEVHTLERGYHSTSNGQPKVEDEYVNDPLYLNTFHNSGEKSHDVLRKNGVPMPKKTFDNPEYWQHSLPPKTTLHNPEYLQDCSTRFFYRQNGRIRPAVAENQEYLSEYALKPGTVLPPPPYRQRNTVV</sequence>
<dbReference type="GO" id="GO:0043235">
    <property type="term" value="C:receptor complex"/>
    <property type="evidence" value="ECO:0007669"/>
    <property type="project" value="TreeGrafter"/>
</dbReference>
<dbReference type="AlphaFoldDB" id="A0A672RDX6"/>
<evidence type="ECO:0000256" key="4">
    <source>
        <dbReference type="ARBA" id="ARBA00022777"/>
    </source>
</evidence>
<dbReference type="PROSITE" id="PS50011">
    <property type="entry name" value="PROTEIN_KINASE_DOM"/>
    <property type="match status" value="1"/>
</dbReference>
<dbReference type="Pfam" id="PF07714">
    <property type="entry name" value="PK_Tyr_Ser-Thr"/>
    <property type="match status" value="2"/>
</dbReference>
<dbReference type="InterPro" id="IPR001245">
    <property type="entry name" value="Ser-Thr/Tyr_kinase_cat_dom"/>
</dbReference>
<dbReference type="Proteomes" id="UP000472262">
    <property type="component" value="Unassembled WGS sequence"/>
</dbReference>
<evidence type="ECO:0000256" key="6">
    <source>
        <dbReference type="ARBA" id="ARBA00023136"/>
    </source>
</evidence>
<dbReference type="GO" id="GO:0008284">
    <property type="term" value="P:positive regulation of cell population proliferation"/>
    <property type="evidence" value="ECO:0007669"/>
    <property type="project" value="TreeGrafter"/>
</dbReference>
<comment type="subcellular location">
    <subcellularLocation>
        <location evidence="1">Endomembrane system</location>
    </subcellularLocation>
</comment>
<dbReference type="Gene3D" id="1.10.510.10">
    <property type="entry name" value="Transferase(Phosphotransferase) domain 1"/>
    <property type="match status" value="2"/>
</dbReference>
<keyword evidence="8" id="KW-0675">Receptor</keyword>
<dbReference type="PROSITE" id="PS00109">
    <property type="entry name" value="PROTEIN_KINASE_TYR"/>
    <property type="match status" value="1"/>
</dbReference>
<dbReference type="GO" id="GO:0048468">
    <property type="term" value="P:cell development"/>
    <property type="evidence" value="ECO:0007669"/>
    <property type="project" value="UniProtKB-ARBA"/>
</dbReference>
<dbReference type="InterPro" id="IPR020635">
    <property type="entry name" value="Tyr_kinase_cat_dom"/>
</dbReference>
<proteinExistence type="predicted"/>
<dbReference type="PANTHER" id="PTHR24416:SF90">
    <property type="entry name" value="RECEPTOR TYROSINE-PROTEIN KINASE ERBB-4"/>
    <property type="match status" value="1"/>
</dbReference>
<organism evidence="11 12">
    <name type="scientific">Sinocyclocheilus grahami</name>
    <name type="common">Dianchi golden-line fish</name>
    <name type="synonym">Barbus grahami</name>
    <dbReference type="NCBI Taxonomy" id="75366"/>
    <lineage>
        <taxon>Eukaryota</taxon>
        <taxon>Metazoa</taxon>
        <taxon>Chordata</taxon>
        <taxon>Craniata</taxon>
        <taxon>Vertebrata</taxon>
        <taxon>Euteleostomi</taxon>
        <taxon>Actinopterygii</taxon>
        <taxon>Neopterygii</taxon>
        <taxon>Teleostei</taxon>
        <taxon>Ostariophysi</taxon>
        <taxon>Cypriniformes</taxon>
        <taxon>Cyprinidae</taxon>
        <taxon>Cyprininae</taxon>
        <taxon>Sinocyclocheilus</taxon>
    </lineage>
</organism>
<evidence type="ECO:0000313" key="11">
    <source>
        <dbReference type="Ensembl" id="ENSSGRP00000087014.1"/>
    </source>
</evidence>
<dbReference type="GO" id="GO:0007169">
    <property type="term" value="P:cell surface receptor protein tyrosine kinase signaling pathway"/>
    <property type="evidence" value="ECO:0007669"/>
    <property type="project" value="TreeGrafter"/>
</dbReference>
<keyword evidence="2" id="KW-0808">Transferase</keyword>
<dbReference type="InterPro" id="IPR011009">
    <property type="entry name" value="Kinase-like_dom_sf"/>
</dbReference>
<evidence type="ECO:0000256" key="2">
    <source>
        <dbReference type="ARBA" id="ARBA00022679"/>
    </source>
</evidence>
<evidence type="ECO:0000256" key="5">
    <source>
        <dbReference type="ARBA" id="ARBA00022840"/>
    </source>
</evidence>
<evidence type="ECO:0000256" key="3">
    <source>
        <dbReference type="ARBA" id="ARBA00022741"/>
    </source>
</evidence>